<evidence type="ECO:0000313" key="4">
    <source>
        <dbReference type="Proteomes" id="UP001139409"/>
    </source>
</evidence>
<evidence type="ECO:0000259" key="2">
    <source>
        <dbReference type="SMART" id="SM00014"/>
    </source>
</evidence>
<keyword evidence="1" id="KW-0472">Membrane</keyword>
<dbReference type="SMART" id="SM00014">
    <property type="entry name" value="acidPPc"/>
    <property type="match status" value="1"/>
</dbReference>
<feature type="transmembrane region" description="Helical" evidence="1">
    <location>
        <begin position="25"/>
        <end position="47"/>
    </location>
</feature>
<dbReference type="Gene3D" id="1.20.144.10">
    <property type="entry name" value="Phosphatidic acid phosphatase type 2/haloperoxidase"/>
    <property type="match status" value="2"/>
</dbReference>
<feature type="transmembrane region" description="Helical" evidence="1">
    <location>
        <begin position="151"/>
        <end position="172"/>
    </location>
</feature>
<proteinExistence type="predicted"/>
<organism evidence="3 4">
    <name type="scientific">Fulvivirga sedimenti</name>
    <dbReference type="NCBI Taxonomy" id="2879465"/>
    <lineage>
        <taxon>Bacteria</taxon>
        <taxon>Pseudomonadati</taxon>
        <taxon>Bacteroidota</taxon>
        <taxon>Cytophagia</taxon>
        <taxon>Cytophagales</taxon>
        <taxon>Fulvivirgaceae</taxon>
        <taxon>Fulvivirga</taxon>
    </lineage>
</organism>
<keyword evidence="1" id="KW-0812">Transmembrane</keyword>
<evidence type="ECO:0000256" key="1">
    <source>
        <dbReference type="SAM" id="Phobius"/>
    </source>
</evidence>
<keyword evidence="1" id="KW-1133">Transmembrane helix</keyword>
<reference evidence="3" key="1">
    <citation type="submission" date="2021-09" db="EMBL/GenBank/DDBJ databases">
        <title>Fulvivirga sp. isolated from coastal sediment.</title>
        <authorList>
            <person name="Yu H."/>
        </authorList>
    </citation>
    <scope>NUCLEOTIDE SEQUENCE</scope>
    <source>
        <strain evidence="3">1062</strain>
    </source>
</reference>
<feature type="transmembrane region" description="Helical" evidence="1">
    <location>
        <begin position="83"/>
        <end position="106"/>
    </location>
</feature>
<dbReference type="RefSeq" id="WP_225699298.1">
    <property type="nucleotide sequence ID" value="NZ_JAIXNE010000006.1"/>
</dbReference>
<evidence type="ECO:0000313" key="3">
    <source>
        <dbReference type="EMBL" id="MCA6078440.1"/>
    </source>
</evidence>
<feature type="transmembrane region" description="Helical" evidence="1">
    <location>
        <begin position="184"/>
        <end position="206"/>
    </location>
</feature>
<dbReference type="EMBL" id="JAIXNE010000006">
    <property type="protein sequence ID" value="MCA6078440.1"/>
    <property type="molecule type" value="Genomic_DNA"/>
</dbReference>
<dbReference type="Proteomes" id="UP001139409">
    <property type="component" value="Unassembled WGS sequence"/>
</dbReference>
<feature type="transmembrane region" description="Helical" evidence="1">
    <location>
        <begin position="212"/>
        <end position="233"/>
    </location>
</feature>
<sequence length="245" mass="27561">MTRPDSPESSLSEVIRTFYENRREYILFVATLIVAAIVTSFLLNIFFEITEKLGTPELVQADDAISRVFFSYRSEKLTPLVTIITHLGSAPAYFILIPFSALILFLRGKRWMIAIDASLILISSSLLNTGLKNWIGRPRPLNELHLVEVNSLSFPSGHAMSAMAFYGFLIYLTYKYVENPVIRFLLIPLTALLILAIGASRIYLGVHYPSDVAAGLVAGLIWLIVCILIFRVFHFFRAKNKISSP</sequence>
<feature type="domain" description="Phosphatidic acid phosphatase type 2/haloperoxidase" evidence="2">
    <location>
        <begin position="114"/>
        <end position="227"/>
    </location>
</feature>
<dbReference type="PANTHER" id="PTHR14969">
    <property type="entry name" value="SPHINGOSINE-1-PHOSPHATE PHOSPHOHYDROLASE"/>
    <property type="match status" value="1"/>
</dbReference>
<dbReference type="CDD" id="cd03392">
    <property type="entry name" value="PAP2_like_2"/>
    <property type="match status" value="1"/>
</dbReference>
<name>A0A9X1KZM2_9BACT</name>
<dbReference type="Pfam" id="PF01569">
    <property type="entry name" value="PAP2"/>
    <property type="match status" value="1"/>
</dbReference>
<dbReference type="PANTHER" id="PTHR14969:SF13">
    <property type="entry name" value="AT30094P"/>
    <property type="match status" value="1"/>
</dbReference>
<keyword evidence="4" id="KW-1185">Reference proteome</keyword>
<gene>
    <name evidence="3" type="ORF">LDX50_26440</name>
</gene>
<dbReference type="SUPFAM" id="SSF48317">
    <property type="entry name" value="Acid phosphatase/Vanadium-dependent haloperoxidase"/>
    <property type="match status" value="1"/>
</dbReference>
<dbReference type="AlphaFoldDB" id="A0A9X1KZM2"/>
<feature type="transmembrane region" description="Helical" evidence="1">
    <location>
        <begin position="113"/>
        <end position="131"/>
    </location>
</feature>
<protein>
    <submittedName>
        <fullName evidence="3">Phosphatase PAP2 family protein</fullName>
    </submittedName>
</protein>
<dbReference type="InterPro" id="IPR000326">
    <property type="entry name" value="PAP2/HPO"/>
</dbReference>
<dbReference type="InterPro" id="IPR036938">
    <property type="entry name" value="PAP2/HPO_sf"/>
</dbReference>
<comment type="caution">
    <text evidence="3">The sequence shown here is derived from an EMBL/GenBank/DDBJ whole genome shotgun (WGS) entry which is preliminary data.</text>
</comment>
<accession>A0A9X1KZM2</accession>